<dbReference type="KEGG" id="ncr:NCU02873"/>
<feature type="region of interest" description="Disordered" evidence="1">
    <location>
        <begin position="380"/>
        <end position="403"/>
    </location>
</feature>
<dbReference type="RefSeq" id="XP_964007.3">
    <property type="nucleotide sequence ID" value="XM_958914.3"/>
</dbReference>
<feature type="compositionally biased region" description="Acidic residues" evidence="1">
    <location>
        <begin position="270"/>
        <end position="285"/>
    </location>
</feature>
<feature type="region of interest" description="Disordered" evidence="1">
    <location>
        <begin position="536"/>
        <end position="583"/>
    </location>
</feature>
<feature type="compositionally biased region" description="Polar residues" evidence="1">
    <location>
        <begin position="123"/>
        <end position="142"/>
    </location>
</feature>
<dbReference type="OrthoDB" id="10267575at2759"/>
<feature type="region of interest" description="Disordered" evidence="1">
    <location>
        <begin position="449"/>
        <end position="492"/>
    </location>
</feature>
<feature type="compositionally biased region" description="Basic and acidic residues" evidence="1">
    <location>
        <begin position="684"/>
        <end position="701"/>
    </location>
</feature>
<dbReference type="Proteomes" id="UP000001805">
    <property type="component" value="Chromosome 1, Linkage Group I"/>
</dbReference>
<keyword evidence="2" id="KW-0472">Membrane</keyword>
<dbReference type="AlphaFoldDB" id="Q7SDB9"/>
<feature type="region of interest" description="Disordered" evidence="1">
    <location>
        <begin position="123"/>
        <end position="143"/>
    </location>
</feature>
<feature type="compositionally biased region" description="Pro residues" evidence="1">
    <location>
        <begin position="386"/>
        <end position="397"/>
    </location>
</feature>
<feature type="compositionally biased region" description="Basic and acidic residues" evidence="1">
    <location>
        <begin position="286"/>
        <end position="296"/>
    </location>
</feature>
<feature type="region of interest" description="Disordered" evidence="1">
    <location>
        <begin position="682"/>
        <end position="702"/>
    </location>
</feature>
<name>Q7SDB9_NEUCR</name>
<dbReference type="InParanoid" id="Q7SDB9"/>
<evidence type="ECO:0000256" key="2">
    <source>
        <dbReference type="SAM" id="Phobius"/>
    </source>
</evidence>
<gene>
    <name evidence="3" type="ORF">NCU02873</name>
</gene>
<evidence type="ECO:0000313" key="3">
    <source>
        <dbReference type="EMBL" id="EAA34771.3"/>
    </source>
</evidence>
<evidence type="ECO:0000256" key="1">
    <source>
        <dbReference type="SAM" id="MobiDB-lite"/>
    </source>
</evidence>
<keyword evidence="2" id="KW-0812">Transmembrane</keyword>
<feature type="compositionally biased region" description="Polar residues" evidence="1">
    <location>
        <begin position="557"/>
        <end position="574"/>
    </location>
</feature>
<keyword evidence="4" id="KW-1185">Reference proteome</keyword>
<protein>
    <submittedName>
        <fullName evidence="3">Uncharacterized protein</fullName>
    </submittedName>
</protein>
<evidence type="ECO:0000313" key="4">
    <source>
        <dbReference type="Proteomes" id="UP000001805"/>
    </source>
</evidence>
<accession>Q7SDB9</accession>
<dbReference type="EMBL" id="CM002236">
    <property type="protein sequence ID" value="EAA34771.3"/>
    <property type="molecule type" value="Genomic_DNA"/>
</dbReference>
<dbReference type="PaxDb" id="5141-EFNCRP00000002310"/>
<dbReference type="VEuPathDB" id="FungiDB:NCU02873"/>
<organism evidence="3 4">
    <name type="scientific">Neurospora crassa (strain ATCC 24698 / 74-OR23-1A / CBS 708.71 / DSM 1257 / FGSC 987)</name>
    <dbReference type="NCBI Taxonomy" id="367110"/>
    <lineage>
        <taxon>Eukaryota</taxon>
        <taxon>Fungi</taxon>
        <taxon>Dikarya</taxon>
        <taxon>Ascomycota</taxon>
        <taxon>Pezizomycotina</taxon>
        <taxon>Sordariomycetes</taxon>
        <taxon>Sordariomycetidae</taxon>
        <taxon>Sordariales</taxon>
        <taxon>Sordariaceae</taxon>
        <taxon>Neurospora</taxon>
    </lineage>
</organism>
<dbReference type="HOGENOM" id="CLU_010479_0_0_1"/>
<sequence>MSSSAGSSALVHIINPSIVDTTDMRNNANSACLPNNDITINMDSASFDTTFNVIIGMIVIATLTGSTLLAIFSAFFIIIALKATTPEVTDTDQQATLTADTAIPTTDITNSELINTLETTLNNQDIDTSSGPNNATSISSTKDAAIDNEPSELVVPVDKKVRIHHHARPTADFAEVTTPATTSANDTKSTYSDNDYFGGLAFDIFDFHSLHEYLEEDQMWLAHMPHPSPAITSAPEATAIVQMNKIVKAARPARKTSHNPIFNAKLSTIYEEEEEEEIEEDEEDIEHPRSSSHEADSSFNSLADEEDFSESEEDIIAFAKKVNRLCDELEKVECFSDSQEHASTIALAQDPEATFQQWDEEDLEAFSDSEDDAVALAKKIEVDTRPSPPDSPTPPTPEGTGARFTESGFLIETPDHSPVSHTTVGLPFRTPEGKLLQTPSGIQIRKNIFSSPDQETPHHIRKVSNETNTSEDTNGSRTTATEPASPTTVYSSPDNITEYQAMAGFTVALSAKKATAINFDPIAQPGDDIEYDRKLLRDETPSPSPPRHRSPASDRSTSSNDSNKVTSPSGSEDMSTPYDYTHDSDDSEIVAVLKRPGGASYAKMSCGNWFFLNDDGSLDELNWREYEELIAFIVGDKTMRNEVQTQEEELPLPWVPWDDEPEILPEVNVEEELPLPWVPWDEPEALKPESEPKLEDQHSKSTTEVITNDINEDSIAEVAEAVINSDQPDEKWFKAEEMPPRWFVMEHIRCPGDEISYYAEYVRGSDDRWYFRLDGPEYRPLDARELRWFLNWRASTRPLTYIVELEEEECF</sequence>
<dbReference type="GeneID" id="3880156"/>
<reference evidence="3 4" key="1">
    <citation type="journal article" date="2003" name="Nature">
        <title>The genome sequence of the filamentous fungus Neurospora crassa.</title>
        <authorList>
            <person name="Galagan J.E."/>
            <person name="Calvo S.E."/>
            <person name="Borkovich K.A."/>
            <person name="Selker E.U."/>
            <person name="Read N.D."/>
            <person name="Jaffe D."/>
            <person name="FitzHugh W."/>
            <person name="Ma L.J."/>
            <person name="Smirnov S."/>
            <person name="Purcell S."/>
            <person name="Rehman B."/>
            <person name="Elkins T."/>
            <person name="Engels R."/>
            <person name="Wang S."/>
            <person name="Nielsen C.B."/>
            <person name="Butler J."/>
            <person name="Endrizzi M."/>
            <person name="Qui D."/>
            <person name="Ianakiev P."/>
            <person name="Bell-Pedersen D."/>
            <person name="Nelson M.A."/>
            <person name="Werner-Washburne M."/>
            <person name="Selitrennikoff C.P."/>
            <person name="Kinsey J.A."/>
            <person name="Braun E.L."/>
            <person name="Zelter A."/>
            <person name="Schulte U."/>
            <person name="Kothe G.O."/>
            <person name="Jedd G."/>
            <person name="Mewes W."/>
            <person name="Staben C."/>
            <person name="Marcotte E."/>
            <person name="Greenberg D."/>
            <person name="Roy A."/>
            <person name="Foley K."/>
            <person name="Naylor J."/>
            <person name="Stange-Thomann N."/>
            <person name="Barrett R."/>
            <person name="Gnerre S."/>
            <person name="Kamal M."/>
            <person name="Kamvysselis M."/>
            <person name="Mauceli E."/>
            <person name="Bielke C."/>
            <person name="Rudd S."/>
            <person name="Frishman D."/>
            <person name="Krystofova S."/>
            <person name="Rasmussen C."/>
            <person name="Metzenberg R.L."/>
            <person name="Perkins D.D."/>
            <person name="Kroken S."/>
            <person name="Cogoni C."/>
            <person name="Macino G."/>
            <person name="Catcheside D."/>
            <person name="Li W."/>
            <person name="Pratt R.J."/>
            <person name="Osmani S.A."/>
            <person name="DeSouza C.P."/>
            <person name="Glass L."/>
            <person name="Orbach M.J."/>
            <person name="Berglund J.A."/>
            <person name="Voelker R."/>
            <person name="Yarden O."/>
            <person name="Plamann M."/>
            <person name="Seiler S."/>
            <person name="Dunlap J."/>
            <person name="Radford A."/>
            <person name="Aramayo R."/>
            <person name="Natvig D.O."/>
            <person name="Alex L.A."/>
            <person name="Mannhaupt G."/>
            <person name="Ebbole D.J."/>
            <person name="Freitag M."/>
            <person name="Paulsen I."/>
            <person name="Sachs M.S."/>
            <person name="Lander E.S."/>
            <person name="Nusbaum C."/>
            <person name="Birren B."/>
        </authorList>
    </citation>
    <scope>NUCLEOTIDE SEQUENCE [LARGE SCALE GENOMIC DNA]</scope>
    <source>
        <strain evidence="4">ATCC 24698 / 74-OR23-1A / CBS 708.71 / DSM 1257 / FGSC 987</strain>
    </source>
</reference>
<keyword evidence="2" id="KW-1133">Transmembrane helix</keyword>
<feature type="transmembrane region" description="Helical" evidence="2">
    <location>
        <begin position="51"/>
        <end position="81"/>
    </location>
</feature>
<proteinExistence type="predicted"/>
<feature type="region of interest" description="Disordered" evidence="1">
    <location>
        <begin position="268"/>
        <end position="308"/>
    </location>
</feature>
<feature type="compositionally biased region" description="Polar residues" evidence="1">
    <location>
        <begin position="465"/>
        <end position="492"/>
    </location>
</feature>